<dbReference type="InterPro" id="IPR036188">
    <property type="entry name" value="FAD/NAD-bd_sf"/>
</dbReference>
<evidence type="ECO:0000313" key="4">
    <source>
        <dbReference type="EMBL" id="PWB97673.1"/>
    </source>
</evidence>
<evidence type="ECO:0000256" key="2">
    <source>
        <dbReference type="SAM" id="Phobius"/>
    </source>
</evidence>
<dbReference type="AlphaFoldDB" id="A0A2U1T1L8"/>
<name>A0A2U1T1L8_9MICO</name>
<evidence type="ECO:0000313" key="5">
    <source>
        <dbReference type="Proteomes" id="UP000244978"/>
    </source>
</evidence>
<dbReference type="RefSeq" id="WP_108997583.1">
    <property type="nucleotide sequence ID" value="NZ_QEEX01000001.1"/>
</dbReference>
<feature type="domain" description="FAD dependent oxidoreductase" evidence="3">
    <location>
        <begin position="8"/>
        <end position="402"/>
    </location>
</feature>
<dbReference type="PANTHER" id="PTHR13847:SF289">
    <property type="entry name" value="GLYCINE OXIDASE"/>
    <property type="match status" value="1"/>
</dbReference>
<dbReference type="EMBL" id="QEEX01000001">
    <property type="protein sequence ID" value="PWB97673.1"/>
    <property type="molecule type" value="Genomic_DNA"/>
</dbReference>
<keyword evidence="2" id="KW-0472">Membrane</keyword>
<dbReference type="GO" id="GO:0016491">
    <property type="term" value="F:oxidoreductase activity"/>
    <property type="evidence" value="ECO:0007669"/>
    <property type="project" value="UniProtKB-KW"/>
</dbReference>
<keyword evidence="2" id="KW-0812">Transmembrane</keyword>
<comment type="caution">
    <text evidence="4">The sequence shown here is derived from an EMBL/GenBank/DDBJ whole genome shotgun (WGS) entry which is preliminary data.</text>
</comment>
<dbReference type="SUPFAM" id="SSF51905">
    <property type="entry name" value="FAD/NAD(P)-binding domain"/>
    <property type="match status" value="1"/>
</dbReference>
<reference evidence="5" key="1">
    <citation type="submission" date="2018-04" db="EMBL/GenBank/DDBJ databases">
        <authorList>
            <person name="Liu S."/>
            <person name="Wang Z."/>
            <person name="Li J."/>
        </authorList>
    </citation>
    <scope>NUCLEOTIDE SEQUENCE [LARGE SCALE GENOMIC DNA]</scope>
    <source>
        <strain evidence="5">S1194</strain>
    </source>
</reference>
<dbReference type="GO" id="GO:0005737">
    <property type="term" value="C:cytoplasm"/>
    <property type="evidence" value="ECO:0007669"/>
    <property type="project" value="TreeGrafter"/>
</dbReference>
<feature type="transmembrane region" description="Helical" evidence="2">
    <location>
        <begin position="6"/>
        <end position="25"/>
    </location>
</feature>
<dbReference type="SUPFAM" id="SSF54373">
    <property type="entry name" value="FAD-linked reductases, C-terminal domain"/>
    <property type="match status" value="1"/>
</dbReference>
<keyword evidence="1" id="KW-0560">Oxidoreductase</keyword>
<keyword evidence="2" id="KW-1133">Transmembrane helix</keyword>
<dbReference type="InterPro" id="IPR006076">
    <property type="entry name" value="FAD-dep_OxRdtase"/>
</dbReference>
<sequence>MPNRAANHVVIIGAGVVGLCTAWFLQERGATVTVLDKTGIGAGASWGNAGWIAPALTLPLPDPAIFRYGLRAIVDPASPVYVPLSADRQLLSFLAGFALNSLPHRWRANMTTFAEINRWGLDSFARLADGGVEAKATVADPFLAGFISEEERGVLEHEFAEIEKRGGHVDFARISGDELRQIEPAISGAVTHGIRIAGQSYINPPVYVASLAEAVRARGGEIVTDAAVTGIRADDSVVIETQGADGGPGQDYPADHVVIAAGTWLGKLARPFGVRQLVQAGRGYSFSVRPEVVPTHPIYFPVQRVACTPLGDRLRVGGMMEFRPADAPADPRRIRTLVEAAGPLFDGVDWDTREDEWVGSRPCTPDGLPLVGATRSPRVHVAGGHGMWGVTLGPLTGRILADAITGGPRHALLDAFNPLR</sequence>
<organism evidence="4 5">
    <name type="scientific">Homoserinimonas hongtaonis</name>
    <dbReference type="NCBI Taxonomy" id="2079791"/>
    <lineage>
        <taxon>Bacteria</taxon>
        <taxon>Bacillati</taxon>
        <taxon>Actinomycetota</taxon>
        <taxon>Actinomycetes</taxon>
        <taxon>Micrococcales</taxon>
        <taxon>Microbacteriaceae</taxon>
        <taxon>Homoserinimonas</taxon>
    </lineage>
</organism>
<proteinExistence type="predicted"/>
<protein>
    <submittedName>
        <fullName evidence="4">Amino acid dehydrogenase</fullName>
    </submittedName>
</protein>
<gene>
    <name evidence="4" type="ORF">DF220_07400</name>
</gene>
<evidence type="ECO:0000259" key="3">
    <source>
        <dbReference type="Pfam" id="PF01266"/>
    </source>
</evidence>
<evidence type="ECO:0000256" key="1">
    <source>
        <dbReference type="ARBA" id="ARBA00023002"/>
    </source>
</evidence>
<dbReference type="Gene3D" id="3.50.50.60">
    <property type="entry name" value="FAD/NAD(P)-binding domain"/>
    <property type="match status" value="2"/>
</dbReference>
<dbReference type="Proteomes" id="UP000244978">
    <property type="component" value="Unassembled WGS sequence"/>
</dbReference>
<keyword evidence="5" id="KW-1185">Reference proteome</keyword>
<accession>A0A2U1T1L8</accession>
<dbReference type="Gene3D" id="3.30.9.10">
    <property type="entry name" value="D-Amino Acid Oxidase, subunit A, domain 2"/>
    <property type="match status" value="1"/>
</dbReference>
<dbReference type="Pfam" id="PF01266">
    <property type="entry name" value="DAO"/>
    <property type="match status" value="1"/>
</dbReference>
<dbReference type="PANTHER" id="PTHR13847">
    <property type="entry name" value="SARCOSINE DEHYDROGENASE-RELATED"/>
    <property type="match status" value="1"/>
</dbReference>